<organism evidence="3 4">
    <name type="scientific">Penicillium canescens</name>
    <dbReference type="NCBI Taxonomy" id="5083"/>
    <lineage>
        <taxon>Eukaryota</taxon>
        <taxon>Fungi</taxon>
        <taxon>Dikarya</taxon>
        <taxon>Ascomycota</taxon>
        <taxon>Pezizomycotina</taxon>
        <taxon>Eurotiomycetes</taxon>
        <taxon>Eurotiomycetidae</taxon>
        <taxon>Eurotiales</taxon>
        <taxon>Aspergillaceae</taxon>
        <taxon>Penicillium</taxon>
    </lineage>
</organism>
<name>A0AAD6I7Z4_PENCN</name>
<reference evidence="3" key="1">
    <citation type="journal article" date="2023" name="IMA Fungus">
        <title>Comparative genomic study of the Penicillium genus elucidates a diverse pangenome and 15 lateral gene transfer events.</title>
        <authorList>
            <person name="Petersen C."/>
            <person name="Sorensen T."/>
            <person name="Nielsen M.R."/>
            <person name="Sondergaard T.E."/>
            <person name="Sorensen J.L."/>
            <person name="Fitzpatrick D.A."/>
            <person name="Frisvad J.C."/>
            <person name="Nielsen K.L."/>
        </authorList>
    </citation>
    <scope>NUCLEOTIDE SEQUENCE</scope>
    <source>
        <strain evidence="3">IBT 15450</strain>
    </source>
</reference>
<evidence type="ECO:0000313" key="4">
    <source>
        <dbReference type="Proteomes" id="UP001219568"/>
    </source>
</evidence>
<dbReference type="AlphaFoldDB" id="A0AAD6I7Z4"/>
<sequence>MRQSRRRAYCCTGFVPSSITNSGNLVLYGQTSVLSKRGGSNTGLSIYVRDHGLEERGLPGLILSGLGLGSLCLADLVPSLLGALPTFGLSLIGEGVVCALGALAGAAATIYVGWQIISGIVGWLFGGSPSKPNVGVPTKVGTRTAYGQWSILDFNGGATTTSCDCEVTYTCRYGLGWDEICDNQRWAINKLLNGKTVYQPLTAQNGRKYSSWRSSQRIGAYRTRAQASINNVARCQLDEFPMGNLKESGNNSPQACRLVNGPANGRQGNDYKAWKDAQWRPCSAYRSTKCGINDDGPPATWAFGPLPAGRGSGSGQHFIDAYGFDEQTVNSLCWATYTYTDQPGVISTSTVTDHGFRVLDDDPIGLLTLNREYFKETFSATTSTCRLRSITTPLASATLTSNSLEMANDAYLDLDYDNLYFVDLDGNPIDGRTCNIIYEDDGPRSEVRLVLDEDGHVVDMYMGDPDAGSWTKEEVKSYNSDKVTVDATTVTVTTGVLAGSESRPTFAASTTGSETRSEPY</sequence>
<feature type="transmembrane region" description="Helical" evidence="2">
    <location>
        <begin position="87"/>
        <end position="114"/>
    </location>
</feature>
<comment type="caution">
    <text evidence="3">The sequence shown here is derived from an EMBL/GenBank/DDBJ whole genome shotgun (WGS) entry which is preliminary data.</text>
</comment>
<dbReference type="GO" id="GO:0016787">
    <property type="term" value="F:hydrolase activity"/>
    <property type="evidence" value="ECO:0007669"/>
    <property type="project" value="UniProtKB-KW"/>
</dbReference>
<dbReference type="EMBL" id="JAQJZL010000010">
    <property type="protein sequence ID" value="KAJ6035552.1"/>
    <property type="molecule type" value="Genomic_DNA"/>
</dbReference>
<evidence type="ECO:0000313" key="3">
    <source>
        <dbReference type="EMBL" id="KAJ6035552.1"/>
    </source>
</evidence>
<protein>
    <submittedName>
        <fullName evidence="3">Glycoside hydrolase superfamily</fullName>
    </submittedName>
</protein>
<keyword evidence="2" id="KW-0812">Transmembrane</keyword>
<accession>A0AAD6I7Z4</accession>
<evidence type="ECO:0000256" key="1">
    <source>
        <dbReference type="SAM" id="MobiDB-lite"/>
    </source>
</evidence>
<keyword evidence="4" id="KW-1185">Reference proteome</keyword>
<gene>
    <name evidence="3" type="ORF">N7460_009727</name>
</gene>
<keyword evidence="2" id="KW-0472">Membrane</keyword>
<evidence type="ECO:0000256" key="2">
    <source>
        <dbReference type="SAM" id="Phobius"/>
    </source>
</evidence>
<reference evidence="3" key="2">
    <citation type="submission" date="2023-01" db="EMBL/GenBank/DDBJ databases">
        <authorList>
            <person name="Petersen C."/>
        </authorList>
    </citation>
    <scope>NUCLEOTIDE SEQUENCE</scope>
    <source>
        <strain evidence="3">IBT 15450</strain>
    </source>
</reference>
<dbReference type="Proteomes" id="UP001219568">
    <property type="component" value="Unassembled WGS sequence"/>
</dbReference>
<keyword evidence="3" id="KW-0378">Hydrolase</keyword>
<proteinExistence type="predicted"/>
<keyword evidence="2" id="KW-1133">Transmembrane helix</keyword>
<feature type="region of interest" description="Disordered" evidence="1">
    <location>
        <begin position="501"/>
        <end position="520"/>
    </location>
</feature>